<proteinExistence type="predicted"/>
<evidence type="ECO:0000256" key="1">
    <source>
        <dbReference type="SAM" id="SignalP"/>
    </source>
</evidence>
<feature type="signal peptide" evidence="1">
    <location>
        <begin position="1"/>
        <end position="28"/>
    </location>
</feature>
<feature type="chain" id="PRO_5007106997" evidence="1">
    <location>
        <begin position="29"/>
        <end position="204"/>
    </location>
</feature>
<dbReference type="STRING" id="1943.AQJ64_07040"/>
<reference evidence="2 3" key="1">
    <citation type="submission" date="2015-10" db="EMBL/GenBank/DDBJ databases">
        <title>Draft genome sequence of Streptomyces griseoruber DSM 40281, type strain for the species Streptomyces griseoruber.</title>
        <authorList>
            <person name="Ruckert C."/>
            <person name="Winkler A."/>
            <person name="Kalinowski J."/>
            <person name="Kampfer P."/>
            <person name="Glaeser S."/>
        </authorList>
    </citation>
    <scope>NUCLEOTIDE SEQUENCE [LARGE SCALE GENOMIC DNA]</scope>
    <source>
        <strain evidence="2 3">DSM 40281</strain>
    </source>
</reference>
<keyword evidence="3" id="KW-1185">Reference proteome</keyword>
<sequence length="204" mass="21811">MVLPVVIRRGLLAAGLALAVCAAVPASASGRAYWRPVVAADHCARQHNGLTICAGDGFQSLYLHAARSLAPVVRRLQELGIDPPTTYVIAAGESVRIPDPRDGVISVDAVNGRTRVPSAALVMAATVQTGCAHPTNGQVERQAVLYGWFLMEFGTDAPGRYPPQTVRQLRALDTTAQRTWVREAYARAWACDPSVPDYPKGVTP</sequence>
<dbReference type="EMBL" id="LMWW01000008">
    <property type="protein sequence ID" value="KUN87036.1"/>
    <property type="molecule type" value="Genomic_DNA"/>
</dbReference>
<organism evidence="2 3">
    <name type="scientific">Streptomyces griseoruber</name>
    <dbReference type="NCBI Taxonomy" id="1943"/>
    <lineage>
        <taxon>Bacteria</taxon>
        <taxon>Bacillati</taxon>
        <taxon>Actinomycetota</taxon>
        <taxon>Actinomycetes</taxon>
        <taxon>Kitasatosporales</taxon>
        <taxon>Streptomycetaceae</taxon>
        <taxon>Streptomyces</taxon>
    </lineage>
</organism>
<evidence type="ECO:0000313" key="3">
    <source>
        <dbReference type="Proteomes" id="UP000052982"/>
    </source>
</evidence>
<gene>
    <name evidence="2" type="ORF">AQJ64_07040</name>
</gene>
<comment type="caution">
    <text evidence="2">The sequence shown here is derived from an EMBL/GenBank/DDBJ whole genome shotgun (WGS) entry which is preliminary data.</text>
</comment>
<name>A0A101T7C6_9ACTN</name>
<protein>
    <submittedName>
        <fullName evidence="2">Uncharacterized protein</fullName>
    </submittedName>
</protein>
<accession>A0A101T7C6</accession>
<keyword evidence="1" id="KW-0732">Signal</keyword>
<dbReference type="Proteomes" id="UP000052982">
    <property type="component" value="Unassembled WGS sequence"/>
</dbReference>
<evidence type="ECO:0000313" key="2">
    <source>
        <dbReference type="EMBL" id="KUN87036.1"/>
    </source>
</evidence>
<dbReference type="RefSeq" id="WP_055634028.1">
    <property type="nucleotide sequence ID" value="NZ_JBIRTR010000001.1"/>
</dbReference>
<dbReference type="AlphaFoldDB" id="A0A101T7C6"/>